<gene>
    <name evidence="2" type="ORF">SERN_0248</name>
</gene>
<proteinExistence type="predicted"/>
<dbReference type="AlphaFoldDB" id="A0A4Z1E2B5"/>
<evidence type="ECO:0000256" key="1">
    <source>
        <dbReference type="SAM" id="MobiDB-lite"/>
    </source>
</evidence>
<evidence type="ECO:0000313" key="3">
    <source>
        <dbReference type="Proteomes" id="UP000297318"/>
    </source>
</evidence>
<organism evidence="2 3">
    <name type="scientific">Serinibacter arcticus</name>
    <dbReference type="NCBI Taxonomy" id="1655435"/>
    <lineage>
        <taxon>Bacteria</taxon>
        <taxon>Bacillati</taxon>
        <taxon>Actinomycetota</taxon>
        <taxon>Actinomycetes</taxon>
        <taxon>Micrococcales</taxon>
        <taxon>Beutenbergiaceae</taxon>
        <taxon>Serinibacter</taxon>
    </lineage>
</organism>
<protein>
    <submittedName>
        <fullName evidence="2">Uncharacterized protein</fullName>
    </submittedName>
</protein>
<keyword evidence="3" id="KW-1185">Reference proteome</keyword>
<feature type="compositionally biased region" description="Pro residues" evidence="1">
    <location>
        <begin position="10"/>
        <end position="19"/>
    </location>
</feature>
<accession>A0A4Z1E2B5</accession>
<dbReference type="EMBL" id="RHPJ01000001">
    <property type="protein sequence ID" value="TGO06056.1"/>
    <property type="molecule type" value="Genomic_DNA"/>
</dbReference>
<dbReference type="Proteomes" id="UP000297318">
    <property type="component" value="Unassembled WGS sequence"/>
</dbReference>
<sequence length="99" mass="10524">MRMSLYGTPPEMPPPPPDQGPAGRAPAPSTCTACGAESLEAGFIEDSGEGSPGFARWIPGALERGMFGGARRMGRQRFEVVAMACQRCRHVDLYVGNPT</sequence>
<name>A0A4Z1E2B5_9MICO</name>
<evidence type="ECO:0000313" key="2">
    <source>
        <dbReference type="EMBL" id="TGO06056.1"/>
    </source>
</evidence>
<reference evidence="2 3" key="1">
    <citation type="submission" date="2018-11" db="EMBL/GenBank/DDBJ databases">
        <title>Complete genome sequencing of the Actinobacteria Serinibacter sp. K3-2.</title>
        <authorList>
            <person name="Rakitin A.L."/>
            <person name="Beletsky A.V."/>
            <person name="Mardanov A.V."/>
            <person name="Ravin N.V."/>
            <person name="Gromova A.S."/>
            <person name="Filippova S.N."/>
            <person name="Gal'Chenko V.F."/>
        </authorList>
    </citation>
    <scope>NUCLEOTIDE SEQUENCE [LARGE SCALE GENOMIC DNA]</scope>
    <source>
        <strain evidence="2 3">K3-2</strain>
    </source>
</reference>
<feature type="region of interest" description="Disordered" evidence="1">
    <location>
        <begin position="1"/>
        <end position="29"/>
    </location>
</feature>
<comment type="caution">
    <text evidence="2">The sequence shown here is derived from an EMBL/GenBank/DDBJ whole genome shotgun (WGS) entry which is preliminary data.</text>
</comment>